<protein>
    <submittedName>
        <fullName evidence="1">Uncharacterized protein</fullName>
    </submittedName>
</protein>
<name>A0ABX1WUA4_9BACT</name>
<dbReference type="Proteomes" id="UP000732105">
    <property type="component" value="Unassembled WGS sequence"/>
</dbReference>
<dbReference type="EMBL" id="RZNH01000009">
    <property type="protein sequence ID" value="NOU59667.1"/>
    <property type="molecule type" value="Genomic_DNA"/>
</dbReference>
<evidence type="ECO:0000313" key="2">
    <source>
        <dbReference type="Proteomes" id="UP000732105"/>
    </source>
</evidence>
<evidence type="ECO:0000313" key="1">
    <source>
        <dbReference type="EMBL" id="NOU59667.1"/>
    </source>
</evidence>
<dbReference type="RefSeq" id="WP_171594941.1">
    <property type="nucleotide sequence ID" value="NZ_RZNH01000009.1"/>
</dbReference>
<comment type="caution">
    <text evidence="1">The sequence shown here is derived from an EMBL/GenBank/DDBJ whole genome shotgun (WGS) entry which is preliminary data.</text>
</comment>
<proteinExistence type="predicted"/>
<reference evidence="1 2" key="1">
    <citation type="submission" date="2018-12" db="EMBL/GenBank/DDBJ databases">
        <title>Marinifilum JC070 sp. nov., a marine bacterium isolated from Yongle Blue Hole in the South China Sea.</title>
        <authorList>
            <person name="Fu T."/>
        </authorList>
    </citation>
    <scope>NUCLEOTIDE SEQUENCE [LARGE SCALE GENOMIC DNA]</scope>
    <source>
        <strain evidence="1 2">JC070</strain>
    </source>
</reference>
<accession>A0ABX1WUA4</accession>
<organism evidence="1 2">
    <name type="scientific">Marinifilum caeruleilacunae</name>
    <dbReference type="NCBI Taxonomy" id="2499076"/>
    <lineage>
        <taxon>Bacteria</taxon>
        <taxon>Pseudomonadati</taxon>
        <taxon>Bacteroidota</taxon>
        <taxon>Bacteroidia</taxon>
        <taxon>Marinilabiliales</taxon>
        <taxon>Marinifilaceae</taxon>
    </lineage>
</organism>
<sequence length="90" mass="11087">MDEKTIIEKLQDFAKRTNREIFFKEEQYPLPMIRKNVDFIEEFKGKSHFCIYNPQKWILDESVIEKWFEIIEKIRTVLNNKRVYGSRSLR</sequence>
<keyword evidence="2" id="KW-1185">Reference proteome</keyword>
<gene>
    <name evidence="1" type="ORF">ELS83_07535</name>
</gene>